<proteinExistence type="inferred from homology"/>
<dbReference type="PANTHER" id="PTHR33337">
    <property type="entry name" value="GFA DOMAIN-CONTAINING PROTEIN"/>
    <property type="match status" value="1"/>
</dbReference>
<dbReference type="GO" id="GO:0016846">
    <property type="term" value="F:carbon-sulfur lyase activity"/>
    <property type="evidence" value="ECO:0007669"/>
    <property type="project" value="InterPro"/>
</dbReference>
<dbReference type="PROSITE" id="PS51891">
    <property type="entry name" value="CENP_V_GFA"/>
    <property type="match status" value="1"/>
</dbReference>
<evidence type="ECO:0000256" key="5">
    <source>
        <dbReference type="SAM" id="Phobius"/>
    </source>
</evidence>
<organism evidence="7 8">
    <name type="scientific">Diplodia seriata</name>
    <dbReference type="NCBI Taxonomy" id="420778"/>
    <lineage>
        <taxon>Eukaryota</taxon>
        <taxon>Fungi</taxon>
        <taxon>Dikarya</taxon>
        <taxon>Ascomycota</taxon>
        <taxon>Pezizomycotina</taxon>
        <taxon>Dothideomycetes</taxon>
        <taxon>Dothideomycetes incertae sedis</taxon>
        <taxon>Botryosphaeriales</taxon>
        <taxon>Botryosphaeriaceae</taxon>
        <taxon>Diplodia</taxon>
    </lineage>
</organism>
<dbReference type="Proteomes" id="UP000190776">
    <property type="component" value="Unassembled WGS sequence"/>
</dbReference>
<name>A0A1S8BD18_9PEZI</name>
<dbReference type="SUPFAM" id="SSF51316">
    <property type="entry name" value="Mss4-like"/>
    <property type="match status" value="2"/>
</dbReference>
<evidence type="ECO:0000259" key="6">
    <source>
        <dbReference type="PROSITE" id="PS51891"/>
    </source>
</evidence>
<dbReference type="AlphaFoldDB" id="A0A1S8BD18"/>
<dbReference type="OrthoDB" id="2212170at2759"/>
<dbReference type="EMBL" id="MSZU01000084">
    <property type="protein sequence ID" value="OMP85316.1"/>
    <property type="molecule type" value="Genomic_DNA"/>
</dbReference>
<protein>
    <recommendedName>
        <fullName evidence="6">CENP-V/GFA domain-containing protein</fullName>
    </recommendedName>
</protein>
<keyword evidence="5" id="KW-0812">Transmembrane</keyword>
<comment type="caution">
    <text evidence="7">The sequence shown here is derived from an EMBL/GenBank/DDBJ whole genome shotgun (WGS) entry which is preliminary data.</text>
</comment>
<accession>A0A1S8BD18</accession>
<evidence type="ECO:0000256" key="2">
    <source>
        <dbReference type="ARBA" id="ARBA00022723"/>
    </source>
</evidence>
<evidence type="ECO:0000256" key="3">
    <source>
        <dbReference type="ARBA" id="ARBA00022833"/>
    </source>
</evidence>
<keyword evidence="2" id="KW-0479">Metal-binding</keyword>
<sequence length="183" mass="20497">MTDQPTTGGCLCGAIRYSLPASASPIYSVICHCTNCKKSSGTHMVNTSIFTKDVCQTFLSFFFFFFFFFSLDAQTQYTLLIRPHNPQQFTLTHGTPKTYRDADTDSGTPVFRHFCGDCGSPVYITTPLLDEIRAVFSGTLDDATVRWRPNKGERASFFLLPSPFLPFPSPRFSGRDKAMCVFC</sequence>
<feature type="transmembrane region" description="Helical" evidence="5">
    <location>
        <begin position="54"/>
        <end position="71"/>
    </location>
</feature>
<evidence type="ECO:0000256" key="1">
    <source>
        <dbReference type="ARBA" id="ARBA00005495"/>
    </source>
</evidence>
<keyword evidence="5" id="KW-0472">Membrane</keyword>
<keyword evidence="5" id="KW-1133">Transmembrane helix</keyword>
<evidence type="ECO:0000313" key="8">
    <source>
        <dbReference type="Proteomes" id="UP000190776"/>
    </source>
</evidence>
<dbReference type="Gene3D" id="3.90.1590.10">
    <property type="entry name" value="glutathione-dependent formaldehyde- activating enzyme (gfa)"/>
    <property type="match status" value="1"/>
</dbReference>
<dbReference type="GO" id="GO:0046872">
    <property type="term" value="F:metal ion binding"/>
    <property type="evidence" value="ECO:0007669"/>
    <property type="project" value="UniProtKB-KW"/>
</dbReference>
<dbReference type="InterPro" id="IPR006913">
    <property type="entry name" value="CENP-V/GFA"/>
</dbReference>
<evidence type="ECO:0000256" key="4">
    <source>
        <dbReference type="ARBA" id="ARBA00023239"/>
    </source>
</evidence>
<evidence type="ECO:0000313" key="7">
    <source>
        <dbReference type="EMBL" id="OMP85316.1"/>
    </source>
</evidence>
<dbReference type="STRING" id="420778.A0A1S8BD18"/>
<feature type="domain" description="CENP-V/GFA" evidence="6">
    <location>
        <begin position="6"/>
        <end position="148"/>
    </location>
</feature>
<gene>
    <name evidence="7" type="ORF">BK809_0003986</name>
</gene>
<dbReference type="Pfam" id="PF04828">
    <property type="entry name" value="GFA"/>
    <property type="match status" value="2"/>
</dbReference>
<dbReference type="InterPro" id="IPR011057">
    <property type="entry name" value="Mss4-like_sf"/>
</dbReference>
<comment type="similarity">
    <text evidence="1">Belongs to the Gfa family.</text>
</comment>
<reference evidence="7 8" key="1">
    <citation type="submission" date="2017-01" db="EMBL/GenBank/DDBJ databases">
        <title>Draft genome sequence of Diplodia seriata F98.1, a fungal species involved in grapevine trunk diseases.</title>
        <authorList>
            <person name="Robert-Siegwald G."/>
            <person name="Vallet J."/>
            <person name="Abou-Mansour E."/>
            <person name="Xu J."/>
            <person name="Rey P."/>
            <person name="Bertsch C."/>
            <person name="Rego C."/>
            <person name="Larignon P."/>
            <person name="Fontaine F."/>
            <person name="Lebrun M.-H."/>
        </authorList>
    </citation>
    <scope>NUCLEOTIDE SEQUENCE [LARGE SCALE GENOMIC DNA]</scope>
    <source>
        <strain evidence="7 8">F98.1</strain>
    </source>
</reference>
<keyword evidence="4" id="KW-0456">Lyase</keyword>
<keyword evidence="3" id="KW-0862">Zinc</keyword>
<dbReference type="PANTHER" id="PTHR33337:SF40">
    <property type="entry name" value="CENP-V_GFA DOMAIN-CONTAINING PROTEIN-RELATED"/>
    <property type="match status" value="1"/>
</dbReference>